<accession>A0AA86VPM4</accession>
<protein>
    <recommendedName>
        <fullName evidence="1">DUF8018 domain-containing protein</fullName>
    </recommendedName>
</protein>
<dbReference type="Pfam" id="PF26057">
    <property type="entry name" value="DUF8018"/>
    <property type="match status" value="1"/>
</dbReference>
<proteinExistence type="predicted"/>
<dbReference type="PANTHER" id="PTHR35289">
    <property type="entry name" value="TRANSMEMBRANE PROTEIN"/>
    <property type="match status" value="1"/>
</dbReference>
<name>A0AA86VPM4_9FABA</name>
<dbReference type="PANTHER" id="PTHR35289:SF1">
    <property type="entry name" value="ATP SYNTHASE 9 MITOCHONDRIAL-RELATED"/>
    <property type="match status" value="1"/>
</dbReference>
<dbReference type="Proteomes" id="UP001189624">
    <property type="component" value="Chromosome 8"/>
</dbReference>
<dbReference type="EMBL" id="OY731405">
    <property type="protein sequence ID" value="CAJ1972876.1"/>
    <property type="molecule type" value="Genomic_DNA"/>
</dbReference>
<evidence type="ECO:0000259" key="1">
    <source>
        <dbReference type="Pfam" id="PF26057"/>
    </source>
</evidence>
<sequence length="167" mass="18723">MLEELASFELSSTLAVNQPLPGEQVMPPALPVMQEDANQAHLVVPYPYQENEIIGGDSVESIEPSLLGRFFSPSAHEIHIAQIQAEDLFEVKVDIIRVMVGIHPNRDWMGWRARALDNPRTATRGESYQILHQMLDDLQTGGWQSATFRLLVERVPLRAGEDQHSAT</sequence>
<dbReference type="Gramene" id="rna-AYBTSS11_LOCUS24933">
    <property type="protein sequence ID" value="CAJ1972876.1"/>
    <property type="gene ID" value="gene-AYBTSS11_LOCUS24933"/>
</dbReference>
<evidence type="ECO:0000313" key="2">
    <source>
        <dbReference type="EMBL" id="CAJ1972876.1"/>
    </source>
</evidence>
<evidence type="ECO:0000313" key="3">
    <source>
        <dbReference type="Proteomes" id="UP001189624"/>
    </source>
</evidence>
<keyword evidence="3" id="KW-1185">Reference proteome</keyword>
<organism evidence="2 3">
    <name type="scientific">Sphenostylis stenocarpa</name>
    <dbReference type="NCBI Taxonomy" id="92480"/>
    <lineage>
        <taxon>Eukaryota</taxon>
        <taxon>Viridiplantae</taxon>
        <taxon>Streptophyta</taxon>
        <taxon>Embryophyta</taxon>
        <taxon>Tracheophyta</taxon>
        <taxon>Spermatophyta</taxon>
        <taxon>Magnoliopsida</taxon>
        <taxon>eudicotyledons</taxon>
        <taxon>Gunneridae</taxon>
        <taxon>Pentapetalae</taxon>
        <taxon>rosids</taxon>
        <taxon>fabids</taxon>
        <taxon>Fabales</taxon>
        <taxon>Fabaceae</taxon>
        <taxon>Papilionoideae</taxon>
        <taxon>50 kb inversion clade</taxon>
        <taxon>NPAAA clade</taxon>
        <taxon>indigoferoid/millettioid clade</taxon>
        <taxon>Phaseoleae</taxon>
        <taxon>Sphenostylis</taxon>
    </lineage>
</organism>
<dbReference type="AlphaFoldDB" id="A0AA86VPM4"/>
<gene>
    <name evidence="2" type="ORF">AYBTSS11_LOCUS24933</name>
</gene>
<feature type="domain" description="DUF8018" evidence="1">
    <location>
        <begin position="51"/>
        <end position="151"/>
    </location>
</feature>
<reference evidence="2" key="1">
    <citation type="submission" date="2023-10" db="EMBL/GenBank/DDBJ databases">
        <authorList>
            <person name="Domelevo Entfellner J.-B."/>
        </authorList>
    </citation>
    <scope>NUCLEOTIDE SEQUENCE</scope>
</reference>
<dbReference type="InterPro" id="IPR058331">
    <property type="entry name" value="DUF8018"/>
</dbReference>
<dbReference type="InterPro" id="IPR052694">
    <property type="entry name" value="Mt_uS3-like"/>
</dbReference>